<dbReference type="AlphaFoldDB" id="A0A075JDL8"/>
<keyword evidence="2" id="KW-0805">Transcription regulation</keyword>
<dbReference type="Pfam" id="PF08281">
    <property type="entry name" value="Sigma70_r4_2"/>
    <property type="match status" value="1"/>
</dbReference>
<proteinExistence type="inferred from homology"/>
<dbReference type="InterPro" id="IPR013324">
    <property type="entry name" value="RNA_pol_sigma_r3/r4-like"/>
</dbReference>
<evidence type="ECO:0000256" key="1">
    <source>
        <dbReference type="ARBA" id="ARBA00010641"/>
    </source>
</evidence>
<feature type="compositionally biased region" description="Basic and acidic residues" evidence="6">
    <location>
        <begin position="27"/>
        <end position="48"/>
    </location>
</feature>
<feature type="domain" description="RNA polymerase sigma-70 region 2" evidence="7">
    <location>
        <begin position="56"/>
        <end position="122"/>
    </location>
</feature>
<dbReference type="PANTHER" id="PTHR43133:SF50">
    <property type="entry name" value="ECF RNA POLYMERASE SIGMA FACTOR SIGM"/>
    <property type="match status" value="1"/>
</dbReference>
<dbReference type="GO" id="GO:0006352">
    <property type="term" value="P:DNA-templated transcription initiation"/>
    <property type="evidence" value="ECO:0007669"/>
    <property type="project" value="InterPro"/>
</dbReference>
<comment type="similarity">
    <text evidence="1">Belongs to the sigma-70 factor family. ECF subfamily.</text>
</comment>
<dbReference type="PANTHER" id="PTHR43133">
    <property type="entry name" value="RNA POLYMERASE ECF-TYPE SIGMA FACTO"/>
    <property type="match status" value="1"/>
</dbReference>
<dbReference type="InterPro" id="IPR039425">
    <property type="entry name" value="RNA_pol_sigma-70-like"/>
</dbReference>
<dbReference type="OrthoDB" id="4864396at2"/>
<keyword evidence="3" id="KW-0731">Sigma factor</keyword>
<dbReference type="InterPro" id="IPR013325">
    <property type="entry name" value="RNA_pol_sigma_r2"/>
</dbReference>
<dbReference type="SUPFAM" id="SSF88946">
    <property type="entry name" value="Sigma2 domain of RNA polymerase sigma factors"/>
    <property type="match status" value="1"/>
</dbReference>
<name>A0A075JDL8_9MICO</name>
<dbReference type="Proteomes" id="UP000027986">
    <property type="component" value="Chromosome"/>
</dbReference>
<dbReference type="RefSeq" id="WP_038566776.1">
    <property type="nucleotide sequence ID" value="NZ_CP008889.1"/>
</dbReference>
<keyword evidence="4" id="KW-0238">DNA-binding</keyword>
<dbReference type="NCBIfam" id="TIGR02983">
    <property type="entry name" value="SigE-fam_strep"/>
    <property type="match status" value="1"/>
</dbReference>
<dbReference type="SUPFAM" id="SSF88659">
    <property type="entry name" value="Sigma3 and sigma4 domains of RNA polymerase sigma factors"/>
    <property type="match status" value="1"/>
</dbReference>
<dbReference type="CDD" id="cd06171">
    <property type="entry name" value="Sigma70_r4"/>
    <property type="match status" value="1"/>
</dbReference>
<evidence type="ECO:0000259" key="7">
    <source>
        <dbReference type="Pfam" id="PF04542"/>
    </source>
</evidence>
<evidence type="ECO:0000256" key="2">
    <source>
        <dbReference type="ARBA" id="ARBA00023015"/>
    </source>
</evidence>
<feature type="domain" description="RNA polymerase sigma factor 70 region 4 type 2" evidence="8">
    <location>
        <begin position="151"/>
        <end position="202"/>
    </location>
</feature>
<dbReference type="Gene3D" id="1.10.1740.10">
    <property type="match status" value="1"/>
</dbReference>
<dbReference type="GeneID" id="41840108"/>
<accession>A0A075JDL8</accession>
<evidence type="ECO:0000256" key="5">
    <source>
        <dbReference type="ARBA" id="ARBA00023163"/>
    </source>
</evidence>
<dbReference type="InterPro" id="IPR007627">
    <property type="entry name" value="RNA_pol_sigma70_r2"/>
</dbReference>
<reference evidence="9 10" key="1">
    <citation type="submission" date="2014-07" db="EMBL/GenBank/DDBJ databases">
        <title>Genome Sequencing of Dermacoccus nishinomiyaensis.</title>
        <authorList>
            <person name="Hong K.W."/>
            <person name="Chan K.G."/>
        </authorList>
    </citation>
    <scope>NUCLEOTIDE SEQUENCE [LARGE SCALE GENOMIC DNA]</scope>
    <source>
        <strain evidence="9 10">M25</strain>
    </source>
</reference>
<dbReference type="InterPro" id="IPR014325">
    <property type="entry name" value="RNA_pol_sigma-E_actinobac"/>
</dbReference>
<evidence type="ECO:0000313" key="10">
    <source>
        <dbReference type="Proteomes" id="UP000027986"/>
    </source>
</evidence>
<dbReference type="InterPro" id="IPR036388">
    <property type="entry name" value="WH-like_DNA-bd_sf"/>
</dbReference>
<sequence>MTLIVVPIPLPPWAMTAGDATSRRARRDAASSRRDSAAGMPDDGHGEPEGLDLDELYTNTYHDMVRLARQFVDDVESAQDVVHDAFLGLYRNRHNLESPANARAYLRTAVMNQARSALRRRRTAREHMAVAEPETAPGSDEPVLLADEHAEVLRHLDALPARMKEVLVLRYWEGLSEAEIAKTLGISTGTVKSQASRAMKKLTVFMRGNDG</sequence>
<dbReference type="InterPro" id="IPR013249">
    <property type="entry name" value="RNA_pol_sigma70_r4_t2"/>
</dbReference>
<evidence type="ECO:0000256" key="6">
    <source>
        <dbReference type="SAM" id="MobiDB-lite"/>
    </source>
</evidence>
<dbReference type="GO" id="GO:0016987">
    <property type="term" value="F:sigma factor activity"/>
    <property type="evidence" value="ECO:0007669"/>
    <property type="project" value="UniProtKB-KW"/>
</dbReference>
<evidence type="ECO:0000313" key="9">
    <source>
        <dbReference type="EMBL" id="AIF40029.1"/>
    </source>
</evidence>
<evidence type="ECO:0000256" key="4">
    <source>
        <dbReference type="ARBA" id="ARBA00023125"/>
    </source>
</evidence>
<dbReference type="Pfam" id="PF04542">
    <property type="entry name" value="Sigma70_r2"/>
    <property type="match status" value="1"/>
</dbReference>
<keyword evidence="5" id="KW-0804">Transcription</keyword>
<dbReference type="HOGENOM" id="CLU_047691_15_3_11"/>
<feature type="region of interest" description="Disordered" evidence="6">
    <location>
        <begin position="16"/>
        <end position="51"/>
    </location>
</feature>
<evidence type="ECO:0000259" key="8">
    <source>
        <dbReference type="Pfam" id="PF08281"/>
    </source>
</evidence>
<dbReference type="eggNOG" id="COG1595">
    <property type="taxonomic scope" value="Bacteria"/>
</dbReference>
<dbReference type="EMBL" id="CP008889">
    <property type="protein sequence ID" value="AIF40029.1"/>
    <property type="molecule type" value="Genomic_DNA"/>
</dbReference>
<dbReference type="NCBIfam" id="TIGR02937">
    <property type="entry name" value="sigma70-ECF"/>
    <property type="match status" value="1"/>
</dbReference>
<evidence type="ECO:0000256" key="3">
    <source>
        <dbReference type="ARBA" id="ARBA00023082"/>
    </source>
</evidence>
<dbReference type="KEGG" id="dni:HX89_02555"/>
<dbReference type="GO" id="GO:0003677">
    <property type="term" value="F:DNA binding"/>
    <property type="evidence" value="ECO:0007669"/>
    <property type="project" value="UniProtKB-KW"/>
</dbReference>
<dbReference type="InterPro" id="IPR014284">
    <property type="entry name" value="RNA_pol_sigma-70_dom"/>
</dbReference>
<gene>
    <name evidence="9" type="ORF">HX89_02555</name>
</gene>
<protein>
    <submittedName>
        <fullName evidence="9">RNA polymerase subunit sigma-24</fullName>
    </submittedName>
</protein>
<organism evidence="9 10">
    <name type="scientific">Dermacoccus nishinomiyaensis</name>
    <dbReference type="NCBI Taxonomy" id="1274"/>
    <lineage>
        <taxon>Bacteria</taxon>
        <taxon>Bacillati</taxon>
        <taxon>Actinomycetota</taxon>
        <taxon>Actinomycetes</taxon>
        <taxon>Micrococcales</taxon>
        <taxon>Dermacoccaceae</taxon>
        <taxon>Dermacoccus</taxon>
    </lineage>
</organism>
<dbReference type="Gene3D" id="1.10.10.10">
    <property type="entry name" value="Winged helix-like DNA-binding domain superfamily/Winged helix DNA-binding domain"/>
    <property type="match status" value="1"/>
</dbReference>
<keyword evidence="10" id="KW-1185">Reference proteome</keyword>